<dbReference type="InterPro" id="IPR016980">
    <property type="entry name" value="S-AdoMet-dep_MeTrfase_Alr7345"/>
</dbReference>
<organism evidence="2 3">
    <name type="scientific">Sphingomonas alpina</name>
    <dbReference type="NCBI Taxonomy" id="653931"/>
    <lineage>
        <taxon>Bacteria</taxon>
        <taxon>Pseudomonadati</taxon>
        <taxon>Pseudomonadota</taxon>
        <taxon>Alphaproteobacteria</taxon>
        <taxon>Sphingomonadales</taxon>
        <taxon>Sphingomonadaceae</taxon>
        <taxon>Sphingomonas</taxon>
    </lineage>
</organism>
<dbReference type="EMBL" id="CP061038">
    <property type="protein sequence ID" value="QNQ09365.1"/>
    <property type="molecule type" value="Genomic_DNA"/>
</dbReference>
<name>A0A7H0LI62_9SPHN</name>
<dbReference type="Proteomes" id="UP000516148">
    <property type="component" value="Chromosome"/>
</dbReference>
<proteinExistence type="predicted"/>
<keyword evidence="2" id="KW-0808">Transferase</keyword>
<reference evidence="2 3" key="1">
    <citation type="submission" date="2020-09" db="EMBL/GenBank/DDBJ databases">
        <title>Sphingomonas sp., a new species isolated from pork steak.</title>
        <authorList>
            <person name="Heidler von Heilborn D."/>
        </authorList>
    </citation>
    <scope>NUCLEOTIDE SEQUENCE [LARGE SCALE GENOMIC DNA]</scope>
    <source>
        <strain evidence="3">S8-3T</strain>
    </source>
</reference>
<dbReference type="Gene3D" id="3.40.50.150">
    <property type="entry name" value="Vaccinia Virus protein VP39"/>
    <property type="match status" value="1"/>
</dbReference>
<sequence length="268" mass="27517">MKTTILAALLAGGTLAGCGPAAAPANDTVAAPANATAPAGTLPAHIAAAAADPARGTVTATDAARHGPEILAFAGVKTGDKVIDLIPGGGYWTKLFAKSVGPSGHVYGIWPQPYAAEARTNVADYQKLGATADFANVSASTQPATSLTAAEPVDLVFTAQNYHDYPDKFMGSLDPSVFNKLAFAALKPGGTLLIIDHAAAAGSAMRDTDTLHRIDPATVKSQVVAAGFEFVGESALLANKNDDHTLAVFDKAVRGKTDQFIYKFRKPG</sequence>
<dbReference type="PROSITE" id="PS51257">
    <property type="entry name" value="PROKAR_LIPOPROTEIN"/>
    <property type="match status" value="1"/>
</dbReference>
<protein>
    <submittedName>
        <fullName evidence="2">Class I SAM-dependent methyltransferase</fullName>
    </submittedName>
</protein>
<keyword evidence="3" id="KW-1185">Reference proteome</keyword>
<dbReference type="SUPFAM" id="SSF53335">
    <property type="entry name" value="S-adenosyl-L-methionine-dependent methyltransferases"/>
    <property type="match status" value="1"/>
</dbReference>
<dbReference type="KEGG" id="spap:H3Z74_22330"/>
<dbReference type="CDD" id="cd02440">
    <property type="entry name" value="AdoMet_MTases"/>
    <property type="match status" value="1"/>
</dbReference>
<keyword evidence="2" id="KW-0489">Methyltransferase</keyword>
<dbReference type="InterPro" id="IPR029063">
    <property type="entry name" value="SAM-dependent_MTases_sf"/>
</dbReference>
<evidence type="ECO:0000313" key="3">
    <source>
        <dbReference type="Proteomes" id="UP000516148"/>
    </source>
</evidence>
<keyword evidence="1" id="KW-0732">Signal</keyword>
<evidence type="ECO:0000313" key="2">
    <source>
        <dbReference type="EMBL" id="QNQ09365.1"/>
    </source>
</evidence>
<dbReference type="GO" id="GO:0008168">
    <property type="term" value="F:methyltransferase activity"/>
    <property type="evidence" value="ECO:0007669"/>
    <property type="project" value="UniProtKB-KW"/>
</dbReference>
<feature type="signal peptide" evidence="1">
    <location>
        <begin position="1"/>
        <end position="23"/>
    </location>
</feature>
<dbReference type="PIRSF" id="PIRSF031679">
    <property type="entry name" value="Mtase_Alr7345_prd"/>
    <property type="match status" value="1"/>
</dbReference>
<accession>A0A7H0LI62</accession>
<dbReference type="RefSeq" id="WP_187761680.1">
    <property type="nucleotide sequence ID" value="NZ_CP061038.1"/>
</dbReference>
<dbReference type="GO" id="GO:0032259">
    <property type="term" value="P:methylation"/>
    <property type="evidence" value="ECO:0007669"/>
    <property type="project" value="UniProtKB-KW"/>
</dbReference>
<gene>
    <name evidence="2" type="ORF">H3Z74_22330</name>
</gene>
<feature type="chain" id="PRO_5028826040" evidence="1">
    <location>
        <begin position="24"/>
        <end position="268"/>
    </location>
</feature>
<evidence type="ECO:0000256" key="1">
    <source>
        <dbReference type="SAM" id="SignalP"/>
    </source>
</evidence>
<dbReference type="AlphaFoldDB" id="A0A7H0LI62"/>